<accession>A0A0C2X9U6</accession>
<sequence length="108" mass="12355">MALLSIGTGRPGSKGGGLRLIKKIRIDYFRAPSFPYVLPWASWNPPGKWVAATSITQLYKQVVRRYRRHRSRSMGFLCTGEARRRPAHSPYFGIYSWCVVLQISQVNN</sequence>
<evidence type="ECO:0000313" key="2">
    <source>
        <dbReference type="Proteomes" id="UP000054097"/>
    </source>
</evidence>
<dbReference type="HOGENOM" id="CLU_2198609_0_0_1"/>
<keyword evidence="2" id="KW-1185">Reference proteome</keyword>
<name>A0A0C2X9U6_SERVB</name>
<proteinExistence type="predicted"/>
<dbReference type="Proteomes" id="UP000054097">
    <property type="component" value="Unassembled WGS sequence"/>
</dbReference>
<evidence type="ECO:0000313" key="1">
    <source>
        <dbReference type="EMBL" id="KIM25997.1"/>
    </source>
</evidence>
<reference evidence="1 2" key="1">
    <citation type="submission" date="2014-04" db="EMBL/GenBank/DDBJ databases">
        <authorList>
            <consortium name="DOE Joint Genome Institute"/>
            <person name="Kuo A."/>
            <person name="Zuccaro A."/>
            <person name="Kohler A."/>
            <person name="Nagy L.G."/>
            <person name="Floudas D."/>
            <person name="Copeland A."/>
            <person name="Barry K.W."/>
            <person name="Cichocki N."/>
            <person name="Veneault-Fourrey C."/>
            <person name="LaButti K."/>
            <person name="Lindquist E.A."/>
            <person name="Lipzen A."/>
            <person name="Lundell T."/>
            <person name="Morin E."/>
            <person name="Murat C."/>
            <person name="Sun H."/>
            <person name="Tunlid A."/>
            <person name="Henrissat B."/>
            <person name="Grigoriev I.V."/>
            <person name="Hibbett D.S."/>
            <person name="Martin F."/>
            <person name="Nordberg H.P."/>
            <person name="Cantor M.N."/>
            <person name="Hua S.X."/>
        </authorList>
    </citation>
    <scope>NUCLEOTIDE SEQUENCE [LARGE SCALE GENOMIC DNA]</scope>
    <source>
        <strain evidence="1 2">MAFF 305830</strain>
    </source>
</reference>
<dbReference type="AlphaFoldDB" id="A0A0C2X9U6"/>
<dbReference type="EMBL" id="KN824309">
    <property type="protein sequence ID" value="KIM25997.1"/>
    <property type="molecule type" value="Genomic_DNA"/>
</dbReference>
<protein>
    <submittedName>
        <fullName evidence="1">Uncharacterized protein</fullName>
    </submittedName>
</protein>
<reference evidence="2" key="2">
    <citation type="submission" date="2015-01" db="EMBL/GenBank/DDBJ databases">
        <title>Evolutionary Origins and Diversification of the Mycorrhizal Mutualists.</title>
        <authorList>
            <consortium name="DOE Joint Genome Institute"/>
            <consortium name="Mycorrhizal Genomics Consortium"/>
            <person name="Kohler A."/>
            <person name="Kuo A."/>
            <person name="Nagy L.G."/>
            <person name="Floudas D."/>
            <person name="Copeland A."/>
            <person name="Barry K.W."/>
            <person name="Cichocki N."/>
            <person name="Veneault-Fourrey C."/>
            <person name="LaButti K."/>
            <person name="Lindquist E.A."/>
            <person name="Lipzen A."/>
            <person name="Lundell T."/>
            <person name="Morin E."/>
            <person name="Murat C."/>
            <person name="Riley R."/>
            <person name="Ohm R."/>
            <person name="Sun H."/>
            <person name="Tunlid A."/>
            <person name="Henrissat B."/>
            <person name="Grigoriev I.V."/>
            <person name="Hibbett D.S."/>
            <person name="Martin F."/>
        </authorList>
    </citation>
    <scope>NUCLEOTIDE SEQUENCE [LARGE SCALE GENOMIC DNA]</scope>
    <source>
        <strain evidence="2">MAFF 305830</strain>
    </source>
</reference>
<organism evidence="1 2">
    <name type="scientific">Serendipita vermifera MAFF 305830</name>
    <dbReference type="NCBI Taxonomy" id="933852"/>
    <lineage>
        <taxon>Eukaryota</taxon>
        <taxon>Fungi</taxon>
        <taxon>Dikarya</taxon>
        <taxon>Basidiomycota</taxon>
        <taxon>Agaricomycotina</taxon>
        <taxon>Agaricomycetes</taxon>
        <taxon>Sebacinales</taxon>
        <taxon>Serendipitaceae</taxon>
        <taxon>Serendipita</taxon>
    </lineage>
</organism>
<gene>
    <name evidence="1" type="ORF">M408DRAFT_330784</name>
</gene>